<dbReference type="PANTHER" id="PTHR35007:SF2">
    <property type="entry name" value="PILUS ASSEMBLE PROTEIN"/>
    <property type="match status" value="1"/>
</dbReference>
<keyword evidence="3 6" id="KW-0812">Transmembrane</keyword>
<feature type="domain" description="Type II secretion system protein GspF" evidence="7">
    <location>
        <begin position="172"/>
        <end position="300"/>
    </location>
</feature>
<dbReference type="AlphaFoldDB" id="A0A5B8XWE0"/>
<keyword evidence="5 6" id="KW-0472">Membrane</keyword>
<dbReference type="OrthoDB" id="5492426at2"/>
<feature type="transmembrane region" description="Helical" evidence="6">
    <location>
        <begin position="9"/>
        <end position="29"/>
    </location>
</feature>
<reference evidence="8 9" key="1">
    <citation type="submission" date="2019-08" db="EMBL/GenBank/DDBJ databases">
        <authorList>
            <person name="Liang Q."/>
        </authorList>
    </citation>
    <scope>NUCLEOTIDE SEQUENCE [LARGE SCALE GENOMIC DNA]</scope>
    <source>
        <strain evidence="8 9">V1718</strain>
    </source>
</reference>
<evidence type="ECO:0000313" key="9">
    <source>
        <dbReference type="Proteomes" id="UP000321595"/>
    </source>
</evidence>
<keyword evidence="4 6" id="KW-1133">Transmembrane helix</keyword>
<evidence type="ECO:0000256" key="6">
    <source>
        <dbReference type="SAM" id="Phobius"/>
    </source>
</evidence>
<feature type="transmembrane region" description="Helical" evidence="6">
    <location>
        <begin position="106"/>
        <end position="128"/>
    </location>
</feature>
<dbReference type="EMBL" id="CP042467">
    <property type="protein sequence ID" value="QED29527.1"/>
    <property type="molecule type" value="Genomic_DNA"/>
</dbReference>
<evidence type="ECO:0000313" key="8">
    <source>
        <dbReference type="EMBL" id="QED29527.1"/>
    </source>
</evidence>
<dbReference type="Proteomes" id="UP000321595">
    <property type="component" value="Chromosome"/>
</dbReference>
<evidence type="ECO:0000256" key="2">
    <source>
        <dbReference type="ARBA" id="ARBA00022475"/>
    </source>
</evidence>
<protein>
    <submittedName>
        <fullName evidence="8">Type II secretion system F family protein</fullName>
    </submittedName>
</protein>
<evidence type="ECO:0000256" key="5">
    <source>
        <dbReference type="ARBA" id="ARBA00023136"/>
    </source>
</evidence>
<proteinExistence type="predicted"/>
<dbReference type="InterPro" id="IPR018076">
    <property type="entry name" value="T2SS_GspF_dom"/>
</dbReference>
<evidence type="ECO:0000256" key="1">
    <source>
        <dbReference type="ARBA" id="ARBA00004651"/>
    </source>
</evidence>
<dbReference type="RefSeq" id="WP_146962760.1">
    <property type="nucleotide sequence ID" value="NZ_CP042467.1"/>
</dbReference>
<gene>
    <name evidence="8" type="ORF">FRD01_20265</name>
</gene>
<comment type="subcellular location">
    <subcellularLocation>
        <location evidence="1">Cell membrane</location>
        <topology evidence="1">Multi-pass membrane protein</topology>
    </subcellularLocation>
</comment>
<evidence type="ECO:0000256" key="4">
    <source>
        <dbReference type="ARBA" id="ARBA00022989"/>
    </source>
</evidence>
<accession>A0A5B8XWE0</accession>
<sequence length="310" mass="35026">MFGIPTQVFAYLSVILIFIAFSLFVFGFVPDEVEEDEIFGYRLTKRKRLLENNDLYAITLPLIKIFAHYFRSMPDTKFFQISKLRMDLRDKLMRSGFMGAFTPNEFLGLCCVSALGMFLALFFLTMMMTGLPQIPVAVIASGVGFYMPFLSLNGAIVERLMEIDRRLPYTVDLLVLSMRAGLDFMTALDRVVTRGQEQNPDDPMCQELGVVLQEMRVGTARSDALINLCERVKSDYLQSMVGTILQSEKRGSPLANVLEVQVDTIRNKRTQKIEKMASQAAVKILMPLMFIFGAVIVVVMGAMVLKIMNQ</sequence>
<feature type="transmembrane region" description="Helical" evidence="6">
    <location>
        <begin position="134"/>
        <end position="157"/>
    </location>
</feature>
<feature type="transmembrane region" description="Helical" evidence="6">
    <location>
        <begin position="55"/>
        <end position="71"/>
    </location>
</feature>
<name>A0A5B8XWE0_9DELT</name>
<dbReference type="PANTHER" id="PTHR35007">
    <property type="entry name" value="INTEGRAL MEMBRANE PROTEIN-RELATED"/>
    <property type="match status" value="1"/>
</dbReference>
<evidence type="ECO:0000259" key="7">
    <source>
        <dbReference type="Pfam" id="PF00482"/>
    </source>
</evidence>
<dbReference type="Pfam" id="PF00482">
    <property type="entry name" value="T2SSF"/>
    <property type="match status" value="1"/>
</dbReference>
<feature type="transmembrane region" description="Helical" evidence="6">
    <location>
        <begin position="284"/>
        <end position="305"/>
    </location>
</feature>
<keyword evidence="9" id="KW-1185">Reference proteome</keyword>
<evidence type="ECO:0000256" key="3">
    <source>
        <dbReference type="ARBA" id="ARBA00022692"/>
    </source>
</evidence>
<dbReference type="KEGG" id="bbae:FRD01_20265"/>
<organism evidence="8 9">
    <name type="scientific">Microvenator marinus</name>
    <dbReference type="NCBI Taxonomy" id="2600177"/>
    <lineage>
        <taxon>Bacteria</taxon>
        <taxon>Deltaproteobacteria</taxon>
        <taxon>Bradymonadales</taxon>
        <taxon>Microvenatoraceae</taxon>
        <taxon>Microvenator</taxon>
    </lineage>
</organism>
<keyword evidence="2" id="KW-1003">Cell membrane</keyword>
<dbReference type="GO" id="GO:0005886">
    <property type="term" value="C:plasma membrane"/>
    <property type="evidence" value="ECO:0007669"/>
    <property type="project" value="UniProtKB-SubCell"/>
</dbReference>